<dbReference type="Pfam" id="PF17932">
    <property type="entry name" value="TetR_C_24"/>
    <property type="match status" value="1"/>
</dbReference>
<evidence type="ECO:0000313" key="7">
    <source>
        <dbReference type="EMBL" id="AQV98345.1"/>
    </source>
</evidence>
<sequence length="215" mass="24095">MTKRQANAAPVDTREKLMRLAARAFGTQGYAATTMRGIADQAGIEAASIYYHFSSKEELLDAVMEHGAQSIVAHTRERIAALPPDADAEQRFRAALLGLMSAMIKYGDYTLAHGRRLAELPDKVRERQIRRREQHQEFWGGLLEDLRAEGRLREDVDIALCRVFILSTITSVQSWFNPKKGSAEKVVDELCTILFEGVRPKDARKPARRAQAVAS</sequence>
<dbReference type="Proteomes" id="UP000189627">
    <property type="component" value="Chromosome 2"/>
</dbReference>
<keyword evidence="3 5" id="KW-0238">DNA-binding</keyword>
<dbReference type="InterPro" id="IPR001647">
    <property type="entry name" value="HTH_TetR"/>
</dbReference>
<protein>
    <submittedName>
        <fullName evidence="7">TetR family transcriptional regulator</fullName>
    </submittedName>
</protein>
<feature type="domain" description="HTH tetR-type" evidence="6">
    <location>
        <begin position="11"/>
        <end position="71"/>
    </location>
</feature>
<feature type="DNA-binding region" description="H-T-H motif" evidence="5">
    <location>
        <begin position="34"/>
        <end position="53"/>
    </location>
</feature>
<dbReference type="PANTHER" id="PTHR30055:SF175">
    <property type="entry name" value="HTH-TYPE TRANSCRIPTIONAL REPRESSOR KSTR2"/>
    <property type="match status" value="1"/>
</dbReference>
<dbReference type="InterPro" id="IPR041490">
    <property type="entry name" value="KstR2_TetR_C"/>
</dbReference>
<dbReference type="SUPFAM" id="SSF48498">
    <property type="entry name" value="Tetracyclin repressor-like, C-terminal domain"/>
    <property type="match status" value="1"/>
</dbReference>
<evidence type="ECO:0000313" key="8">
    <source>
        <dbReference type="Proteomes" id="UP000189627"/>
    </source>
</evidence>
<keyword evidence="2" id="KW-0805">Transcription regulation</keyword>
<dbReference type="KEGG" id="cuh:BJN34_31215"/>
<gene>
    <name evidence="7" type="ORF">BJN34_31215</name>
</gene>
<dbReference type="GO" id="GO:0003700">
    <property type="term" value="F:DNA-binding transcription factor activity"/>
    <property type="evidence" value="ECO:0007669"/>
    <property type="project" value="TreeGrafter"/>
</dbReference>
<dbReference type="EMBL" id="CP017758">
    <property type="protein sequence ID" value="AQV98345.1"/>
    <property type="molecule type" value="Genomic_DNA"/>
</dbReference>
<keyword evidence="4" id="KW-0804">Transcription</keyword>
<dbReference type="SUPFAM" id="SSF46689">
    <property type="entry name" value="Homeodomain-like"/>
    <property type="match status" value="1"/>
</dbReference>
<evidence type="ECO:0000256" key="5">
    <source>
        <dbReference type="PROSITE-ProRule" id="PRU00335"/>
    </source>
</evidence>
<evidence type="ECO:0000256" key="2">
    <source>
        <dbReference type="ARBA" id="ARBA00023015"/>
    </source>
</evidence>
<dbReference type="InterPro" id="IPR023772">
    <property type="entry name" value="DNA-bd_HTH_TetR-type_CS"/>
</dbReference>
<dbReference type="Gene3D" id="1.10.357.10">
    <property type="entry name" value="Tetracycline Repressor, domain 2"/>
    <property type="match status" value="1"/>
</dbReference>
<dbReference type="PANTHER" id="PTHR30055">
    <property type="entry name" value="HTH-TYPE TRANSCRIPTIONAL REGULATOR RUTR"/>
    <property type="match status" value="1"/>
</dbReference>
<dbReference type="InterPro" id="IPR050109">
    <property type="entry name" value="HTH-type_TetR-like_transc_reg"/>
</dbReference>
<keyword evidence="1" id="KW-0678">Repressor</keyword>
<accession>A0A1U9V1T8</accession>
<evidence type="ECO:0000259" key="6">
    <source>
        <dbReference type="PROSITE" id="PS50977"/>
    </source>
</evidence>
<proteinExistence type="predicted"/>
<dbReference type="InterPro" id="IPR009057">
    <property type="entry name" value="Homeodomain-like_sf"/>
</dbReference>
<name>A0A1U9V1T8_CUPNE</name>
<organism evidence="7 8">
    <name type="scientific">Cupriavidus necator</name>
    <name type="common">Alcaligenes eutrophus</name>
    <name type="synonym">Ralstonia eutropha</name>
    <dbReference type="NCBI Taxonomy" id="106590"/>
    <lineage>
        <taxon>Bacteria</taxon>
        <taxon>Pseudomonadati</taxon>
        <taxon>Pseudomonadota</taxon>
        <taxon>Betaproteobacteria</taxon>
        <taxon>Burkholderiales</taxon>
        <taxon>Burkholderiaceae</taxon>
        <taxon>Cupriavidus</taxon>
    </lineage>
</organism>
<dbReference type="InterPro" id="IPR036271">
    <property type="entry name" value="Tet_transcr_reg_TetR-rel_C_sf"/>
</dbReference>
<dbReference type="Pfam" id="PF00440">
    <property type="entry name" value="TetR_N"/>
    <property type="match status" value="1"/>
</dbReference>
<evidence type="ECO:0000256" key="1">
    <source>
        <dbReference type="ARBA" id="ARBA00022491"/>
    </source>
</evidence>
<dbReference type="Gene3D" id="1.10.10.60">
    <property type="entry name" value="Homeodomain-like"/>
    <property type="match status" value="1"/>
</dbReference>
<dbReference type="PROSITE" id="PS01081">
    <property type="entry name" value="HTH_TETR_1"/>
    <property type="match status" value="1"/>
</dbReference>
<evidence type="ECO:0000256" key="4">
    <source>
        <dbReference type="ARBA" id="ARBA00023163"/>
    </source>
</evidence>
<dbReference type="OrthoDB" id="5523834at2"/>
<dbReference type="PRINTS" id="PR00455">
    <property type="entry name" value="HTHTETR"/>
</dbReference>
<evidence type="ECO:0000256" key="3">
    <source>
        <dbReference type="ARBA" id="ARBA00023125"/>
    </source>
</evidence>
<dbReference type="RefSeq" id="WP_078200616.1">
    <property type="nucleotide sequence ID" value="NZ_CP017758.1"/>
</dbReference>
<dbReference type="PROSITE" id="PS50977">
    <property type="entry name" value="HTH_TETR_2"/>
    <property type="match status" value="1"/>
</dbReference>
<dbReference type="GO" id="GO:0000976">
    <property type="term" value="F:transcription cis-regulatory region binding"/>
    <property type="evidence" value="ECO:0007669"/>
    <property type="project" value="TreeGrafter"/>
</dbReference>
<dbReference type="AlphaFoldDB" id="A0A1U9V1T8"/>
<reference evidence="8" key="1">
    <citation type="submission" date="2017-02" db="EMBL/GenBank/DDBJ databases">
        <title>Complete genome sequence of Cupriavidus necator strain NH9, a 3-chlorobenzoate degrader.</title>
        <authorList>
            <person name="Moriuchi R."/>
            <person name="Dohra H."/>
            <person name="Ogawa N."/>
        </authorList>
    </citation>
    <scope>NUCLEOTIDE SEQUENCE [LARGE SCALE GENOMIC DNA]</scope>
    <source>
        <strain evidence="8">NH9</strain>
    </source>
</reference>